<dbReference type="PANTHER" id="PTHR42877:SF4">
    <property type="entry name" value="FAD_NAD(P)-BINDING DOMAIN-CONTAINING PROTEIN-RELATED"/>
    <property type="match status" value="1"/>
</dbReference>
<dbReference type="PANTHER" id="PTHR42877">
    <property type="entry name" value="L-ORNITHINE N(5)-MONOOXYGENASE-RELATED"/>
    <property type="match status" value="1"/>
</dbReference>
<accession>A0A4S4FT52</accession>
<organism evidence="1 2">
    <name type="scientific">Naasia lichenicola</name>
    <dbReference type="NCBI Taxonomy" id="2565933"/>
    <lineage>
        <taxon>Bacteria</taxon>
        <taxon>Bacillati</taxon>
        <taxon>Actinomycetota</taxon>
        <taxon>Actinomycetes</taxon>
        <taxon>Micrococcales</taxon>
        <taxon>Microbacteriaceae</taxon>
        <taxon>Naasia</taxon>
    </lineage>
</organism>
<dbReference type="GO" id="GO:0050661">
    <property type="term" value="F:NADP binding"/>
    <property type="evidence" value="ECO:0007669"/>
    <property type="project" value="InterPro"/>
</dbReference>
<dbReference type="GO" id="GO:0050660">
    <property type="term" value="F:flavin adenine dinucleotide binding"/>
    <property type="evidence" value="ECO:0007669"/>
    <property type="project" value="InterPro"/>
</dbReference>
<dbReference type="RefSeq" id="WP_136426290.1">
    <property type="nucleotide sequence ID" value="NZ_SSSM01000001.1"/>
</dbReference>
<keyword evidence="2" id="KW-1185">Reference proteome</keyword>
<comment type="caution">
    <text evidence="1">The sequence shown here is derived from an EMBL/GenBank/DDBJ whole genome shotgun (WGS) entry which is preliminary data.</text>
</comment>
<dbReference type="OrthoDB" id="5168853at2"/>
<dbReference type="EMBL" id="SSSM01000001">
    <property type="protein sequence ID" value="THG33508.1"/>
    <property type="molecule type" value="Genomic_DNA"/>
</dbReference>
<dbReference type="SUPFAM" id="SSF51905">
    <property type="entry name" value="FAD/NAD(P)-binding domain"/>
    <property type="match status" value="1"/>
</dbReference>
<dbReference type="InterPro" id="IPR036188">
    <property type="entry name" value="FAD/NAD-bd_sf"/>
</dbReference>
<gene>
    <name evidence="1" type="ORF">E6C64_04005</name>
</gene>
<protein>
    <submittedName>
        <fullName evidence="1">NAD(P)/FAD-dependent oxidoreductase</fullName>
    </submittedName>
</protein>
<evidence type="ECO:0000313" key="1">
    <source>
        <dbReference type="EMBL" id="THG33508.1"/>
    </source>
</evidence>
<reference evidence="1 2" key="1">
    <citation type="submission" date="2019-04" db="EMBL/GenBank/DDBJ databases">
        <authorList>
            <person name="Jiang L."/>
        </authorList>
    </citation>
    <scope>NUCLEOTIDE SEQUENCE [LARGE SCALE GENOMIC DNA]</scope>
    <source>
        <strain evidence="1 2">YIM 131853</strain>
    </source>
</reference>
<dbReference type="Pfam" id="PF13450">
    <property type="entry name" value="NAD_binding_8"/>
    <property type="match status" value="1"/>
</dbReference>
<dbReference type="InterPro" id="IPR051209">
    <property type="entry name" value="FAD-bind_Monooxygenase_sf"/>
</dbReference>
<dbReference type="Proteomes" id="UP000309133">
    <property type="component" value="Unassembled WGS sequence"/>
</dbReference>
<evidence type="ECO:0000313" key="2">
    <source>
        <dbReference type="Proteomes" id="UP000309133"/>
    </source>
</evidence>
<dbReference type="GO" id="GO:0004499">
    <property type="term" value="F:N,N-dimethylaniline monooxygenase activity"/>
    <property type="evidence" value="ECO:0007669"/>
    <property type="project" value="InterPro"/>
</dbReference>
<dbReference type="AlphaFoldDB" id="A0A4S4FT52"/>
<dbReference type="Pfam" id="PF13738">
    <property type="entry name" value="Pyr_redox_3"/>
    <property type="match status" value="1"/>
</dbReference>
<name>A0A4S4FT52_9MICO</name>
<dbReference type="Gene3D" id="3.50.50.60">
    <property type="entry name" value="FAD/NAD(P)-binding domain"/>
    <property type="match status" value="2"/>
</dbReference>
<proteinExistence type="predicted"/>
<sequence length="527" mass="56825">MNAAARPLGSTSPQGFVEVDTLIVGAGIAGLGLGIRLARRGTASFLILERADQVGGTWRDNVYPGVACDIPSHLYSYSFRPKPDWSRFFAPGAEIQGYLVEAARDEGLLPHLRFGTAVLGSEWDEDDGRWMVRTTRGDYRCRVLVMAAGRLSEPRIPDVAGLDQSTGRVFHSSRWGDADLSGARVGIVGTGASAVQLIPEVAARAESVVVFQRSAPYVVPRQDREYTAAEQRLFARAPESAERLRSRLFWSMEQGYAQRIGISGPLDALRHRALAHLGEQVGDRGLRAALTPDYEIGCKRVLLSDDFYPALSRPTVVLEASALESVRGGTAVAASGRMHELDVLILATGFESTEPPYARTILGRNGVPLADRWADGMVAYASTAVHGFPNLFILDGPNASLGHNSAIYMIEAQIDHILDALSALADLTGGAMAGGGGVLEVTRAAEDDYIAELDAVAGSTVWLRGKCSSWYVDERSGRLTLLWPDFAFAFRRRLSRFDGAAYGIGESVGDGDADAAREQRGEQIELA</sequence>